<evidence type="ECO:0000313" key="3">
    <source>
        <dbReference type="Proteomes" id="UP000461768"/>
    </source>
</evidence>
<dbReference type="PANTHER" id="PTHR36503:SF1">
    <property type="entry name" value="BLR2520 PROTEIN"/>
    <property type="match status" value="1"/>
</dbReference>
<dbReference type="Gene3D" id="3.10.180.10">
    <property type="entry name" value="2,3-Dihydroxybiphenyl 1,2-Dioxygenase, domain 1"/>
    <property type="match status" value="1"/>
</dbReference>
<dbReference type="PANTHER" id="PTHR36503">
    <property type="entry name" value="BLR2520 PROTEIN"/>
    <property type="match status" value="1"/>
</dbReference>
<reference evidence="2 3" key="2">
    <citation type="submission" date="2020-02" db="EMBL/GenBank/DDBJ databases">
        <title>Candidatus Galacturonibacter soehngenii shows hetero-acetogenic catabolism of galacturonic acid but lacks a canonical carbon monoxide dehydrogenase/acetyl-CoA synthase complex.</title>
        <authorList>
            <person name="Diender M."/>
            <person name="Stouten G.R."/>
            <person name="Petersen J.F."/>
            <person name="Nielsen P.H."/>
            <person name="Dueholm M.S."/>
            <person name="Pronk J.T."/>
            <person name="Van Loosdrecht M.C.M."/>
        </authorList>
    </citation>
    <scope>NUCLEOTIDE SEQUENCE [LARGE SCALE GENOMIC DNA]</scope>
    <source>
        <strain evidence="2">GalUA</strain>
    </source>
</reference>
<dbReference type="AlphaFoldDB" id="A0A7V7UH61"/>
<comment type="caution">
    <text evidence="2">The sequence shown here is derived from an EMBL/GenBank/DDBJ whole genome shotgun (WGS) entry which is preliminary data.</text>
</comment>
<dbReference type="Proteomes" id="UP000461768">
    <property type="component" value="Unassembled WGS sequence"/>
</dbReference>
<evidence type="ECO:0000259" key="1">
    <source>
        <dbReference type="PROSITE" id="PS51819"/>
    </source>
</evidence>
<sequence length="138" mass="15810">MNRISIICLGVTNMEKSIRFYKDGLGFQTEETAYNPPVIFFDTDGGLKFELYPLDLLAKDIDDKNPPSVHAGFSGITLAYNVRTKEEVHEIIDLAIKAGAKIEKEPQDVFWGGYHAYFSDPDGYYWEVAYNPYYTFEE</sequence>
<protein>
    <submittedName>
        <fullName evidence="2">VOC family protein</fullName>
    </submittedName>
</protein>
<dbReference type="InterPro" id="IPR029068">
    <property type="entry name" value="Glyas_Bleomycin-R_OHBP_Dase"/>
</dbReference>
<dbReference type="OrthoDB" id="9815599at2"/>
<dbReference type="PROSITE" id="PS51819">
    <property type="entry name" value="VOC"/>
    <property type="match status" value="1"/>
</dbReference>
<accession>A0A7V7UH61</accession>
<dbReference type="CDD" id="cd07251">
    <property type="entry name" value="VOC_like"/>
    <property type="match status" value="1"/>
</dbReference>
<organism evidence="2 3">
    <name type="scientific">Candidatus Galacturonatibacter soehngenii</name>
    <dbReference type="NCBI Taxonomy" id="2307010"/>
    <lineage>
        <taxon>Bacteria</taxon>
        <taxon>Bacillati</taxon>
        <taxon>Bacillota</taxon>
        <taxon>Clostridia</taxon>
        <taxon>Lachnospirales</taxon>
        <taxon>Lachnospiraceae</taxon>
        <taxon>Candidatus Galacturonatibacter</taxon>
    </lineage>
</organism>
<gene>
    <name evidence="2" type="ORF">F7O84_04790</name>
</gene>
<proteinExistence type="predicted"/>
<dbReference type="EMBL" id="WAGX01000004">
    <property type="protein sequence ID" value="KAB1439708.1"/>
    <property type="molecule type" value="Genomic_DNA"/>
</dbReference>
<feature type="domain" description="VOC" evidence="1">
    <location>
        <begin position="3"/>
        <end position="131"/>
    </location>
</feature>
<dbReference type="RefSeq" id="WP_151142486.1">
    <property type="nucleotide sequence ID" value="NZ_WAGX01000004.1"/>
</dbReference>
<reference evidence="2 3" key="1">
    <citation type="submission" date="2019-09" db="EMBL/GenBank/DDBJ databases">
        <authorList>
            <person name="Valk L.C."/>
        </authorList>
    </citation>
    <scope>NUCLEOTIDE SEQUENCE [LARGE SCALE GENOMIC DNA]</scope>
    <source>
        <strain evidence="2">GalUA</strain>
    </source>
</reference>
<keyword evidence="3" id="KW-1185">Reference proteome</keyword>
<evidence type="ECO:0000313" key="2">
    <source>
        <dbReference type="EMBL" id="KAB1439708.1"/>
    </source>
</evidence>
<dbReference type="Pfam" id="PF00903">
    <property type="entry name" value="Glyoxalase"/>
    <property type="match status" value="1"/>
</dbReference>
<name>A0A7V7UH61_9FIRM</name>
<dbReference type="InterPro" id="IPR037523">
    <property type="entry name" value="VOC_core"/>
</dbReference>
<dbReference type="InterPro" id="IPR004360">
    <property type="entry name" value="Glyas_Fos-R_dOase_dom"/>
</dbReference>
<dbReference type="SUPFAM" id="SSF54593">
    <property type="entry name" value="Glyoxalase/Bleomycin resistance protein/Dihydroxybiphenyl dioxygenase"/>
    <property type="match status" value="1"/>
</dbReference>